<keyword evidence="2" id="KW-1185">Reference proteome</keyword>
<dbReference type="Pfam" id="PF09388">
    <property type="entry name" value="SpoOE-like"/>
    <property type="match status" value="1"/>
</dbReference>
<dbReference type="InterPro" id="IPR018540">
    <property type="entry name" value="Spo0E-like"/>
</dbReference>
<comment type="caution">
    <text evidence="1">The sequence shown here is derived from an EMBL/GenBank/DDBJ whole genome shotgun (WGS) entry which is preliminary data.</text>
</comment>
<dbReference type="EMBL" id="JARMQG010000153">
    <property type="protein sequence ID" value="MED3563227.1"/>
    <property type="molecule type" value="Genomic_DNA"/>
</dbReference>
<dbReference type="InterPro" id="IPR037208">
    <property type="entry name" value="Spo0E-like_sf"/>
</dbReference>
<dbReference type="Gene3D" id="4.10.280.10">
    <property type="entry name" value="Helix-loop-helix DNA-binding domain"/>
    <property type="match status" value="1"/>
</dbReference>
<sequence length="54" mass="6271">MKSTKHSLLFNIEKTRLEMILLASQHGYSNPHVVQCSQKLDLLLNDYNKKVKTN</sequence>
<gene>
    <name evidence="1" type="ORF">P4447_12355</name>
</gene>
<dbReference type="Proteomes" id="UP001330749">
    <property type="component" value="Unassembled WGS sequence"/>
</dbReference>
<name>A0ABU6ND11_9BACI</name>
<proteinExistence type="predicted"/>
<evidence type="ECO:0000313" key="1">
    <source>
        <dbReference type="EMBL" id="MED3563227.1"/>
    </source>
</evidence>
<dbReference type="RefSeq" id="WP_327968264.1">
    <property type="nucleotide sequence ID" value="NZ_JARMQG010000153.1"/>
</dbReference>
<dbReference type="SUPFAM" id="SSF140500">
    <property type="entry name" value="BAS1536-like"/>
    <property type="match status" value="1"/>
</dbReference>
<evidence type="ECO:0000313" key="2">
    <source>
        <dbReference type="Proteomes" id="UP001330749"/>
    </source>
</evidence>
<reference evidence="1 2" key="1">
    <citation type="submission" date="2023-03" db="EMBL/GenBank/DDBJ databases">
        <title>Bacillus Genome Sequencing.</title>
        <authorList>
            <person name="Dunlap C."/>
        </authorList>
    </citation>
    <scope>NUCLEOTIDE SEQUENCE [LARGE SCALE GENOMIC DNA]</scope>
    <source>
        <strain evidence="1 2">B-14544</strain>
    </source>
</reference>
<dbReference type="InterPro" id="IPR036638">
    <property type="entry name" value="HLH_DNA-bd_sf"/>
</dbReference>
<accession>A0ABU6ND11</accession>
<protein>
    <submittedName>
        <fullName evidence="1">Aspartyl-phosphate phosphatase Spo0E family protein</fullName>
    </submittedName>
</protein>
<organism evidence="1 2">
    <name type="scientific">Bacillus xiapuensis</name>
    <dbReference type="NCBI Taxonomy" id="2014075"/>
    <lineage>
        <taxon>Bacteria</taxon>
        <taxon>Bacillati</taxon>
        <taxon>Bacillota</taxon>
        <taxon>Bacilli</taxon>
        <taxon>Bacillales</taxon>
        <taxon>Bacillaceae</taxon>
        <taxon>Bacillus</taxon>
    </lineage>
</organism>